<dbReference type="PANTHER" id="PTHR43343">
    <property type="entry name" value="PEPTIDASE S12"/>
    <property type="match status" value="1"/>
</dbReference>
<dbReference type="InterPro" id="IPR036034">
    <property type="entry name" value="PDZ_sf"/>
</dbReference>
<gene>
    <name evidence="4" type="ORF">A2639_03025</name>
</gene>
<name>A0A1G2HL10_9BACT</name>
<keyword evidence="3" id="KW-0812">Transmembrane</keyword>
<accession>A0A1G2HL10</accession>
<dbReference type="Gene3D" id="2.30.42.10">
    <property type="match status" value="1"/>
</dbReference>
<dbReference type="InterPro" id="IPR009003">
    <property type="entry name" value="Peptidase_S1_PA"/>
</dbReference>
<dbReference type="GO" id="GO:0006508">
    <property type="term" value="P:proteolysis"/>
    <property type="evidence" value="ECO:0007669"/>
    <property type="project" value="UniProtKB-KW"/>
</dbReference>
<dbReference type="Proteomes" id="UP000178991">
    <property type="component" value="Unassembled WGS sequence"/>
</dbReference>
<dbReference type="InterPro" id="IPR001940">
    <property type="entry name" value="Peptidase_S1C"/>
</dbReference>
<evidence type="ECO:0000313" key="4">
    <source>
        <dbReference type="EMBL" id="OGZ63145.1"/>
    </source>
</evidence>
<dbReference type="Gene3D" id="2.40.10.120">
    <property type="match status" value="1"/>
</dbReference>
<organism evidence="4 5">
    <name type="scientific">Candidatus Staskawiczbacteria bacterium RIFCSPHIGHO2_01_FULL_34_27</name>
    <dbReference type="NCBI Taxonomy" id="1802199"/>
    <lineage>
        <taxon>Bacteria</taxon>
        <taxon>Candidatus Staskawicziibacteriota</taxon>
    </lineage>
</organism>
<dbReference type="PANTHER" id="PTHR43343:SF3">
    <property type="entry name" value="PROTEASE DO-LIKE 8, CHLOROPLASTIC"/>
    <property type="match status" value="1"/>
</dbReference>
<keyword evidence="1" id="KW-0645">Protease</keyword>
<evidence type="ECO:0000313" key="5">
    <source>
        <dbReference type="Proteomes" id="UP000178991"/>
    </source>
</evidence>
<evidence type="ECO:0000256" key="3">
    <source>
        <dbReference type="SAM" id="Phobius"/>
    </source>
</evidence>
<feature type="transmembrane region" description="Helical" evidence="3">
    <location>
        <begin position="20"/>
        <end position="40"/>
    </location>
</feature>
<protein>
    <submittedName>
        <fullName evidence="4">Uncharacterized protein</fullName>
    </submittedName>
</protein>
<keyword evidence="3" id="KW-1133">Transmembrane helix</keyword>
<proteinExistence type="predicted"/>
<comment type="caution">
    <text evidence="4">The sequence shown here is derived from an EMBL/GenBank/DDBJ whole genome shotgun (WGS) entry which is preliminary data.</text>
</comment>
<reference evidence="4 5" key="1">
    <citation type="journal article" date="2016" name="Nat. Commun.">
        <title>Thousands of microbial genomes shed light on interconnected biogeochemical processes in an aquifer system.</title>
        <authorList>
            <person name="Anantharaman K."/>
            <person name="Brown C.T."/>
            <person name="Hug L.A."/>
            <person name="Sharon I."/>
            <person name="Castelle C.J."/>
            <person name="Probst A.J."/>
            <person name="Thomas B.C."/>
            <person name="Singh A."/>
            <person name="Wilkins M.J."/>
            <person name="Karaoz U."/>
            <person name="Brodie E.L."/>
            <person name="Williams K.H."/>
            <person name="Hubbard S.S."/>
            <person name="Banfield J.F."/>
        </authorList>
    </citation>
    <scope>NUCLEOTIDE SEQUENCE [LARGE SCALE GENOMIC DNA]</scope>
</reference>
<dbReference type="EMBL" id="MHOL01000005">
    <property type="protein sequence ID" value="OGZ63145.1"/>
    <property type="molecule type" value="Genomic_DNA"/>
</dbReference>
<dbReference type="PRINTS" id="PR00834">
    <property type="entry name" value="PROTEASES2C"/>
</dbReference>
<dbReference type="AlphaFoldDB" id="A0A1G2HL10"/>
<dbReference type="SUPFAM" id="SSF50156">
    <property type="entry name" value="PDZ domain-like"/>
    <property type="match status" value="1"/>
</dbReference>
<keyword evidence="2" id="KW-0378">Hydrolase</keyword>
<dbReference type="SUPFAM" id="SSF50494">
    <property type="entry name" value="Trypsin-like serine proteases"/>
    <property type="match status" value="1"/>
</dbReference>
<keyword evidence="3" id="KW-0472">Membrane</keyword>
<dbReference type="Pfam" id="PF13365">
    <property type="entry name" value="Trypsin_2"/>
    <property type="match status" value="1"/>
</dbReference>
<evidence type="ECO:0000256" key="1">
    <source>
        <dbReference type="ARBA" id="ARBA00022670"/>
    </source>
</evidence>
<evidence type="ECO:0000256" key="2">
    <source>
        <dbReference type="ARBA" id="ARBA00022801"/>
    </source>
</evidence>
<dbReference type="InterPro" id="IPR051201">
    <property type="entry name" value="Chloro_Bact_Ser_Proteases"/>
</dbReference>
<sequence>MYDIPEFNFNKFKKSIFEILSHKFMPIIILVVVVAVAIFLQQEKVFKNKNNNLFLNIENSVLQPLSQKSAEKYVSKIEYEQAIIDSVASASPSVVSIVISKNVPVYEQQFINPFGSIPGFNSPFDFQIPQNVQKGTKYQEVGAGSGFIVSEDGLVLTNKHVVSDKIADYTVFTNDGKKYKAKVLARDPVLDLAIIKIQDTGNFPSIKLGNSDGIQIGQGAIAIGNALGEFRNTVSVGIISGLGRTISASGGGGFSEVLEDVIQTDAAINQGNSGGPLLNLRGEVIGINTATAQGAQTIGFTIPINVAKRDIDQIIEKSRSQSDRGSSTESGQIKIQYPFLGVRYVVIDDIVKQKYNLSVDYGALVLKGDNGEAAVTKDSSADKAGIKEKDIILEINPSTGSGQAGKKITKDNSLAKIIRDYNPNDKVTLKVLRPANNASGIVDADGDWKEINVDVILGERS</sequence>
<dbReference type="GO" id="GO:0004252">
    <property type="term" value="F:serine-type endopeptidase activity"/>
    <property type="evidence" value="ECO:0007669"/>
    <property type="project" value="InterPro"/>
</dbReference>